<dbReference type="PANTHER" id="PTHR42648:SF28">
    <property type="entry name" value="TRANSPOSON-ENCODED PROTEIN WITH RIBONUCLEASE H-LIKE AND RETROVIRUS ZINC FINGER-LIKE DOMAINS"/>
    <property type="match status" value="1"/>
</dbReference>
<dbReference type="GO" id="GO:0008233">
    <property type="term" value="F:peptidase activity"/>
    <property type="evidence" value="ECO:0007669"/>
    <property type="project" value="UniProtKB-KW"/>
</dbReference>
<dbReference type="InterPro" id="IPR036397">
    <property type="entry name" value="RNaseH_sf"/>
</dbReference>
<dbReference type="InterPro" id="IPR025724">
    <property type="entry name" value="GAG-pre-integrase_dom"/>
</dbReference>
<dbReference type="PANTHER" id="PTHR42648">
    <property type="entry name" value="TRANSPOSASE, PUTATIVE-RELATED"/>
    <property type="match status" value="1"/>
</dbReference>
<proteinExistence type="predicted"/>
<organism evidence="4">
    <name type="scientific">Vitis vinifera</name>
    <name type="common">Grape</name>
    <dbReference type="NCBI Taxonomy" id="29760"/>
    <lineage>
        <taxon>Eukaryota</taxon>
        <taxon>Viridiplantae</taxon>
        <taxon>Streptophyta</taxon>
        <taxon>Embryophyta</taxon>
        <taxon>Tracheophyta</taxon>
        <taxon>Spermatophyta</taxon>
        <taxon>Magnoliopsida</taxon>
        <taxon>eudicotyledons</taxon>
        <taxon>Gunneridae</taxon>
        <taxon>Pentapetalae</taxon>
        <taxon>rosids</taxon>
        <taxon>Vitales</taxon>
        <taxon>Vitaceae</taxon>
        <taxon>Viteae</taxon>
        <taxon>Vitis</taxon>
    </lineage>
</organism>
<keyword evidence="1" id="KW-0378">Hydrolase</keyword>
<evidence type="ECO:0000256" key="2">
    <source>
        <dbReference type="SAM" id="MobiDB-lite"/>
    </source>
</evidence>
<protein>
    <recommendedName>
        <fullName evidence="3">Integrase catalytic domain-containing protein</fullName>
    </recommendedName>
</protein>
<feature type="region of interest" description="Disordered" evidence="2">
    <location>
        <begin position="283"/>
        <end position="303"/>
    </location>
</feature>
<dbReference type="Pfam" id="PF22936">
    <property type="entry name" value="Pol_BBD"/>
    <property type="match status" value="1"/>
</dbReference>
<gene>
    <name evidence="4" type="ORF">VITISV_043416</name>
</gene>
<evidence type="ECO:0000313" key="4">
    <source>
        <dbReference type="EMBL" id="CAN77981.1"/>
    </source>
</evidence>
<dbReference type="Gene3D" id="3.30.1370.10">
    <property type="entry name" value="K Homology domain, type 1"/>
    <property type="match status" value="1"/>
</dbReference>
<evidence type="ECO:0000256" key="1">
    <source>
        <dbReference type="ARBA" id="ARBA00022670"/>
    </source>
</evidence>
<dbReference type="AlphaFoldDB" id="A5AJD8"/>
<dbReference type="GO" id="GO:0003723">
    <property type="term" value="F:RNA binding"/>
    <property type="evidence" value="ECO:0007669"/>
    <property type="project" value="InterPro"/>
</dbReference>
<dbReference type="InterPro" id="IPR001584">
    <property type="entry name" value="Integrase_cat-core"/>
</dbReference>
<keyword evidence="1" id="KW-0645">Protease</keyword>
<dbReference type="EMBL" id="AM428097">
    <property type="protein sequence ID" value="CAN77981.1"/>
    <property type="molecule type" value="Genomic_DNA"/>
</dbReference>
<reference evidence="4" key="1">
    <citation type="journal article" date="2007" name="PLoS ONE">
        <title>The first genome sequence of an elite grapevine cultivar (Pinot noir Vitis vinifera L.): coping with a highly heterozygous genome.</title>
        <authorList>
            <person name="Velasco R."/>
            <person name="Zharkikh A."/>
            <person name="Troggio M."/>
            <person name="Cartwright D.A."/>
            <person name="Cestaro A."/>
            <person name="Pruss D."/>
            <person name="Pindo M."/>
            <person name="FitzGerald L.M."/>
            <person name="Vezzulli S."/>
            <person name="Reid J."/>
            <person name="Malacarne G."/>
            <person name="Iliev D."/>
            <person name="Coppola G."/>
            <person name="Wardell B."/>
            <person name="Micheletti D."/>
            <person name="Macalma T."/>
            <person name="Facci M."/>
            <person name="Mitchell J.T."/>
            <person name="Perazzolli M."/>
            <person name="Eldredge G."/>
            <person name="Gatto P."/>
            <person name="Oyzerski R."/>
            <person name="Moretto M."/>
            <person name="Gutin N."/>
            <person name="Stefanini M."/>
            <person name="Chen Y."/>
            <person name="Segala C."/>
            <person name="Davenport C."/>
            <person name="Dematte L."/>
            <person name="Mraz A."/>
            <person name="Battilana J."/>
            <person name="Stormo K."/>
            <person name="Costa F."/>
            <person name="Tao Q."/>
            <person name="Si-Ammour A."/>
            <person name="Harkins T."/>
            <person name="Lackey A."/>
            <person name="Perbost C."/>
            <person name="Taillon B."/>
            <person name="Stella A."/>
            <person name="Solovyev V."/>
            <person name="Fawcett J.A."/>
            <person name="Sterck L."/>
            <person name="Vandepoele K."/>
            <person name="Grando S.M."/>
            <person name="Toppo S."/>
            <person name="Moser C."/>
            <person name="Lanchbury J."/>
            <person name="Bogden R."/>
            <person name="Skolnick M."/>
            <person name="Sgaramella V."/>
            <person name="Bhatnagar S.K."/>
            <person name="Fontana P."/>
            <person name="Gutin A."/>
            <person name="Van de Peer Y."/>
            <person name="Salamini F."/>
            <person name="Viola R."/>
        </authorList>
    </citation>
    <scope>NUCLEOTIDE SEQUENCE</scope>
</reference>
<dbReference type="SUPFAM" id="SSF53098">
    <property type="entry name" value="Ribonuclease H-like"/>
    <property type="match status" value="1"/>
</dbReference>
<dbReference type="GO" id="GO:0015074">
    <property type="term" value="P:DNA integration"/>
    <property type="evidence" value="ECO:0007669"/>
    <property type="project" value="InterPro"/>
</dbReference>
<dbReference type="Pfam" id="PF25597">
    <property type="entry name" value="SH3_retrovirus"/>
    <property type="match status" value="1"/>
</dbReference>
<dbReference type="InterPro" id="IPR012337">
    <property type="entry name" value="RNaseH-like_sf"/>
</dbReference>
<dbReference type="InterPro" id="IPR036612">
    <property type="entry name" value="KH_dom_type_1_sf"/>
</dbReference>
<name>A5AJD8_VITVI</name>
<evidence type="ECO:0000259" key="3">
    <source>
        <dbReference type="PROSITE" id="PS50994"/>
    </source>
</evidence>
<dbReference type="InterPro" id="IPR039537">
    <property type="entry name" value="Retrotran_Ty1/copia-like"/>
</dbReference>
<sequence>MYTPDIAFVVGMLGRYLSNPRSQHWKAAKKVLRYLQGTTDLMLTYRRTNILDVVGFCDADFAGCIDDKKSTTSYIFMMVGGVVSWKSVKQTLTTSSTMEAEYVACYEACCHAMWMRNFISTLGVVDSISRPLKLFCDNSTAVAFSKNTRSISCSKHIDVKFYFVKEKVVESLIDIEHMSTKKIKWTTWNDYGLARGTVKPQFIYYEENFVFGNSNRYLSKCNSLKRVEAITGCCVYIRGKGSIKDPKKGLLNELSTMKLELDDEARRKKLGISSNIEALVIERQRRSKSRKPSNDYNCDKSRGKSKSLKEIKCFHYDKLGHIKRKCKKIRREQFKGKCEEQKEDKDIVVVASDGDTTIVCDDACVNLACQDSTWVVDTAMSFHITTHKDFFSSYTSGSFGWVRMGNEAKCEIVGMRDVELETSIGCKMVFKDVRHVPEMCFSLISIGKFDDEGYHSHLGEEKNTLYKTKARLVKGEVNIVENEASTELWHKRLSHISEKGLQVLTRKKFLPIKGTSLLPCTHCLSGKQSRVAFHKFPSRRKPDILDLVHFDVCTMQSNTLGGALYYVTFIDDHSRKVWAYALKSKYQALDVFKDFHVKIERQTGKQLKYVRVYNGHEYRGPFEQYCRSHGIKLEKIVHKTPQQNDVAKKMNRTICDRIRCMLSHAKLLKSFRGEAMRTTIDLINLSPSYPLEGDLPKRVLTRKFVSFEHLRVFGCRTFVHVPRDEWYKLDSKTKQCIFLGYSNEEFGYRLWDSATKKIIKSRDVVFFKDQTIEDLD</sequence>
<dbReference type="Pfam" id="PF13976">
    <property type="entry name" value="gag_pre-integrs"/>
    <property type="match status" value="1"/>
</dbReference>
<accession>A5AJD8</accession>
<dbReference type="PROSITE" id="PS50994">
    <property type="entry name" value="INTEGRASE"/>
    <property type="match status" value="1"/>
</dbReference>
<dbReference type="InterPro" id="IPR054722">
    <property type="entry name" value="PolX-like_BBD"/>
</dbReference>
<dbReference type="GO" id="GO:0006508">
    <property type="term" value="P:proteolysis"/>
    <property type="evidence" value="ECO:0007669"/>
    <property type="project" value="UniProtKB-KW"/>
</dbReference>
<dbReference type="Gene3D" id="3.30.420.10">
    <property type="entry name" value="Ribonuclease H-like superfamily/Ribonuclease H"/>
    <property type="match status" value="1"/>
</dbReference>
<dbReference type="InterPro" id="IPR057670">
    <property type="entry name" value="SH3_retrovirus"/>
</dbReference>
<feature type="domain" description="Integrase catalytic" evidence="3">
    <location>
        <begin position="538"/>
        <end position="704"/>
    </location>
</feature>
<dbReference type="CDD" id="cd09272">
    <property type="entry name" value="RNase_HI_RT_Ty1"/>
    <property type="match status" value="1"/>
</dbReference>